<keyword evidence="9 12" id="KW-0456">Lyase</keyword>
<comment type="function">
    <text evidence="1 12">Catalyzes the condensation of (S)-aspartate-beta-semialdehyde [(S)-ASA] and pyruvate to 4-hydroxy-tetrahydrodipicolinate (HTPA).</text>
</comment>
<name>A0ABU9N1J4_9GAMM</name>
<comment type="caution">
    <text evidence="14">The sequence shown here is derived from an EMBL/GenBank/DDBJ whole genome shotgun (WGS) entry which is preliminary data.</text>
</comment>
<organism evidence="14 15">
    <name type="scientific">Pseudoalteromonas qingdaonensis</name>
    <dbReference type="NCBI Taxonomy" id="3131913"/>
    <lineage>
        <taxon>Bacteria</taxon>
        <taxon>Pseudomonadati</taxon>
        <taxon>Pseudomonadota</taxon>
        <taxon>Gammaproteobacteria</taxon>
        <taxon>Alteromonadales</taxon>
        <taxon>Pseudoalteromonadaceae</taxon>
        <taxon>Pseudoalteromonas</taxon>
    </lineage>
</organism>
<evidence type="ECO:0000256" key="5">
    <source>
        <dbReference type="ARBA" id="ARBA00022490"/>
    </source>
</evidence>
<evidence type="ECO:0000313" key="15">
    <source>
        <dbReference type="Proteomes" id="UP001447008"/>
    </source>
</evidence>
<dbReference type="GO" id="GO:0008840">
    <property type="term" value="F:4-hydroxy-tetrahydrodipicolinate synthase activity"/>
    <property type="evidence" value="ECO:0007669"/>
    <property type="project" value="UniProtKB-EC"/>
</dbReference>
<dbReference type="HAMAP" id="MF_00418">
    <property type="entry name" value="DapA"/>
    <property type="match status" value="1"/>
</dbReference>
<dbReference type="PIRSF" id="PIRSF001365">
    <property type="entry name" value="DHDPS"/>
    <property type="match status" value="1"/>
</dbReference>
<evidence type="ECO:0000256" key="7">
    <source>
        <dbReference type="ARBA" id="ARBA00022915"/>
    </source>
</evidence>
<feature type="binding site" evidence="12">
    <location>
        <position position="207"/>
    </location>
    <ligand>
        <name>pyruvate</name>
        <dbReference type="ChEBI" id="CHEBI:15361"/>
    </ligand>
</feature>
<comment type="caution">
    <text evidence="12">Was originally thought to be a dihydrodipicolinate synthase (DHDPS), catalyzing the condensation of (S)-aspartate-beta-semialdehyde [(S)-ASA] and pyruvate to dihydrodipicolinate (DHDP). However, it was shown in E.coli that the product of the enzymatic reaction is not dihydrodipicolinate but in fact (4S)-4-hydroxy-2,3,4,5-tetrahydro-(2S)-dipicolinic acid (HTPA), and that the consecutive dehydration reaction leading to DHDP is not spontaneous but catalyzed by DapB.</text>
</comment>
<evidence type="ECO:0000256" key="1">
    <source>
        <dbReference type="ARBA" id="ARBA00003294"/>
    </source>
</evidence>
<dbReference type="PANTHER" id="PTHR12128">
    <property type="entry name" value="DIHYDRODIPICOLINATE SYNTHASE"/>
    <property type="match status" value="1"/>
</dbReference>
<keyword evidence="7 12" id="KW-0220">Diaminopimelate biosynthesis</keyword>
<evidence type="ECO:0000256" key="6">
    <source>
        <dbReference type="ARBA" id="ARBA00022605"/>
    </source>
</evidence>
<dbReference type="PANTHER" id="PTHR12128:SF66">
    <property type="entry name" value="4-HYDROXY-2-OXOGLUTARATE ALDOLASE, MITOCHONDRIAL"/>
    <property type="match status" value="1"/>
</dbReference>
<dbReference type="PROSITE" id="PS00665">
    <property type="entry name" value="DHDPS_1"/>
    <property type="match status" value="1"/>
</dbReference>
<feature type="site" description="Part of a proton relay during catalysis" evidence="12">
    <location>
        <position position="112"/>
    </location>
</feature>
<keyword evidence="6 12" id="KW-0028">Amino-acid biosynthesis</keyword>
<accession>A0ABU9N1J4</accession>
<dbReference type="PRINTS" id="PR00146">
    <property type="entry name" value="DHPICSNTHASE"/>
</dbReference>
<dbReference type="EC" id="4.3.3.7" evidence="4 12"/>
<evidence type="ECO:0000256" key="10">
    <source>
        <dbReference type="ARBA" id="ARBA00023270"/>
    </source>
</evidence>
<comment type="subunit">
    <text evidence="12">Homotetramer; dimer of dimers.</text>
</comment>
<reference evidence="14 15" key="1">
    <citation type="submission" date="2024-03" db="EMBL/GenBank/DDBJ databases">
        <title>Pseudoalteromonas qingdaonensis sp. nov., isolated from the intestines of marine benthic organisms.</title>
        <authorList>
            <person name="Lin X."/>
            <person name="Fang S."/>
            <person name="Hu X."/>
        </authorList>
    </citation>
    <scope>NUCLEOTIDE SEQUENCE [LARGE SCALE GENOMIC DNA]</scope>
    <source>
        <strain evidence="14 15">YIC-827</strain>
    </source>
</reference>
<dbReference type="InterPro" id="IPR020625">
    <property type="entry name" value="Schiff_base-form_aldolases_AS"/>
</dbReference>
<keyword evidence="5 12" id="KW-0963">Cytoplasm</keyword>
<feature type="site" description="Part of a proton relay during catalysis" evidence="12">
    <location>
        <position position="50"/>
    </location>
</feature>
<keyword evidence="10 12" id="KW-0704">Schiff base</keyword>
<dbReference type="EMBL" id="JBCGCU010000014">
    <property type="protein sequence ID" value="MEM0516155.1"/>
    <property type="molecule type" value="Genomic_DNA"/>
</dbReference>
<dbReference type="SMART" id="SM01130">
    <property type="entry name" value="DHDPS"/>
    <property type="match status" value="1"/>
</dbReference>
<evidence type="ECO:0000256" key="3">
    <source>
        <dbReference type="ARBA" id="ARBA00007592"/>
    </source>
</evidence>
<comment type="pathway">
    <text evidence="2 12">Amino-acid biosynthesis; L-lysine biosynthesis via DAP pathway; (S)-tetrahydrodipicolinate from L-aspartate: step 3/4.</text>
</comment>
<keyword evidence="15" id="KW-1185">Reference proteome</keyword>
<comment type="similarity">
    <text evidence="3 12 13">Belongs to the DapA family.</text>
</comment>
<evidence type="ECO:0000256" key="12">
    <source>
        <dbReference type="HAMAP-Rule" id="MF_00418"/>
    </source>
</evidence>
<dbReference type="InterPro" id="IPR005263">
    <property type="entry name" value="DapA"/>
</dbReference>
<protein>
    <recommendedName>
        <fullName evidence="4 12">4-hydroxy-tetrahydrodipicolinate synthase</fullName>
        <shortName evidence="12">HTPA synthase</shortName>
        <ecNumber evidence="4 12">4.3.3.7</ecNumber>
    </recommendedName>
</protein>
<evidence type="ECO:0000256" key="13">
    <source>
        <dbReference type="PIRNR" id="PIRNR001365"/>
    </source>
</evidence>
<dbReference type="SUPFAM" id="SSF51569">
    <property type="entry name" value="Aldolase"/>
    <property type="match status" value="1"/>
</dbReference>
<dbReference type="PROSITE" id="PS00666">
    <property type="entry name" value="DHDPS_2"/>
    <property type="match status" value="1"/>
</dbReference>
<sequence length="298" mass="32307">MTTTQSLSHTVLWTALITPLLEDGGIDFDALSTLAQEQAAAGNGVLILGSTGEALALDMAEQQAVVQHICALELSTPIMVGVGGHNLEAQRQWLAFCNDYPIDAYLLGAPLYAKPGPVGQELWFRALLDASKHPCMLYNVPSRAAVSLDPKVLGKLQDHPNCWALKEASGSIDCFEQYRLAAPQLAIFSGDDALIPYYAQAGAAGLVSVAANVWPEATHRFVQLSLQGQSHNTFLHWREAVAALFHVSNPIPTKCLLHALGRINTPTLRAPLTHSELRDLQPLLRVHDSITSWHSTQV</sequence>
<proteinExistence type="inferred from homology"/>
<dbReference type="NCBIfam" id="TIGR00674">
    <property type="entry name" value="dapA"/>
    <property type="match status" value="1"/>
</dbReference>
<dbReference type="Pfam" id="PF00701">
    <property type="entry name" value="DHDPS"/>
    <property type="match status" value="1"/>
</dbReference>
<evidence type="ECO:0000256" key="9">
    <source>
        <dbReference type="ARBA" id="ARBA00023239"/>
    </source>
</evidence>
<evidence type="ECO:0000256" key="2">
    <source>
        <dbReference type="ARBA" id="ARBA00005120"/>
    </source>
</evidence>
<feature type="active site" description="Proton donor/acceptor" evidence="12">
    <location>
        <position position="138"/>
    </location>
</feature>
<dbReference type="Gene3D" id="3.20.20.70">
    <property type="entry name" value="Aldolase class I"/>
    <property type="match status" value="1"/>
</dbReference>
<dbReference type="InterPro" id="IPR020624">
    <property type="entry name" value="Schiff_base-form_aldolases_CS"/>
</dbReference>
<comment type="subcellular location">
    <subcellularLocation>
        <location evidence="12">Cytoplasm</location>
    </subcellularLocation>
</comment>
<dbReference type="InterPro" id="IPR013785">
    <property type="entry name" value="Aldolase_TIM"/>
</dbReference>
<evidence type="ECO:0000313" key="14">
    <source>
        <dbReference type="EMBL" id="MEM0516155.1"/>
    </source>
</evidence>
<dbReference type="RefSeq" id="WP_342679496.1">
    <property type="nucleotide sequence ID" value="NZ_JBCGCU010000014.1"/>
</dbReference>
<evidence type="ECO:0000256" key="8">
    <source>
        <dbReference type="ARBA" id="ARBA00023154"/>
    </source>
</evidence>
<feature type="binding site" evidence="12">
    <location>
        <position position="51"/>
    </location>
    <ligand>
        <name>pyruvate</name>
        <dbReference type="ChEBI" id="CHEBI:15361"/>
    </ligand>
</feature>
<dbReference type="Proteomes" id="UP001447008">
    <property type="component" value="Unassembled WGS sequence"/>
</dbReference>
<gene>
    <name evidence="12 14" type="primary">dapA</name>
    <name evidence="14" type="ORF">WCN91_12140</name>
</gene>
<feature type="active site" description="Schiff-base intermediate with substrate" evidence="12">
    <location>
        <position position="166"/>
    </location>
</feature>
<evidence type="ECO:0000256" key="11">
    <source>
        <dbReference type="ARBA" id="ARBA00047836"/>
    </source>
</evidence>
<evidence type="ECO:0000256" key="4">
    <source>
        <dbReference type="ARBA" id="ARBA00012086"/>
    </source>
</evidence>
<dbReference type="InterPro" id="IPR002220">
    <property type="entry name" value="DapA-like"/>
</dbReference>
<keyword evidence="8 12" id="KW-0457">Lysine biosynthesis</keyword>
<comment type="catalytic activity">
    <reaction evidence="11 12">
        <text>L-aspartate 4-semialdehyde + pyruvate = (2S,4S)-4-hydroxy-2,3,4,5-tetrahydrodipicolinate + H2O + H(+)</text>
        <dbReference type="Rhea" id="RHEA:34171"/>
        <dbReference type="ChEBI" id="CHEBI:15361"/>
        <dbReference type="ChEBI" id="CHEBI:15377"/>
        <dbReference type="ChEBI" id="CHEBI:15378"/>
        <dbReference type="ChEBI" id="CHEBI:67139"/>
        <dbReference type="ChEBI" id="CHEBI:537519"/>
        <dbReference type="EC" id="4.3.3.7"/>
    </reaction>
</comment>